<dbReference type="GO" id="GO:0004662">
    <property type="term" value="F:CAAX-protein geranylgeranyltransferase activity"/>
    <property type="evidence" value="ECO:0007669"/>
    <property type="project" value="UniProtKB-EC"/>
</dbReference>
<evidence type="ECO:0000256" key="6">
    <source>
        <dbReference type="ARBA" id="ARBA00022679"/>
    </source>
</evidence>
<evidence type="ECO:0000256" key="1">
    <source>
        <dbReference type="ARBA" id="ARBA00001946"/>
    </source>
</evidence>
<reference evidence="15" key="1">
    <citation type="submission" date="2024-07" db="EMBL/GenBank/DDBJ databases">
        <title>Two chromosome-level genome assemblies of Korean endemic species Abeliophyllum distichum and Forsythia ovata (Oleaceae).</title>
        <authorList>
            <person name="Jang H."/>
        </authorList>
    </citation>
    <scope>NUCLEOTIDE SEQUENCE [LARGE SCALE GENOMIC DNA]</scope>
</reference>
<evidence type="ECO:0000256" key="13">
    <source>
        <dbReference type="ARBA" id="ARBA00043219"/>
    </source>
</evidence>
<dbReference type="PANTHER" id="PTHR11129">
    <property type="entry name" value="PROTEIN FARNESYLTRANSFERASE ALPHA SUBUNIT/RAB GERANYLGERANYL TRANSFERASE ALPHA SUBUNIT"/>
    <property type="match status" value="1"/>
</dbReference>
<evidence type="ECO:0000256" key="4">
    <source>
        <dbReference type="ARBA" id="ARBA00012702"/>
    </source>
</evidence>
<organism evidence="14 15">
    <name type="scientific">Forsythia ovata</name>
    <dbReference type="NCBI Taxonomy" id="205694"/>
    <lineage>
        <taxon>Eukaryota</taxon>
        <taxon>Viridiplantae</taxon>
        <taxon>Streptophyta</taxon>
        <taxon>Embryophyta</taxon>
        <taxon>Tracheophyta</taxon>
        <taxon>Spermatophyta</taxon>
        <taxon>Magnoliopsida</taxon>
        <taxon>eudicotyledons</taxon>
        <taxon>Gunneridae</taxon>
        <taxon>Pentapetalae</taxon>
        <taxon>asterids</taxon>
        <taxon>lamiids</taxon>
        <taxon>Lamiales</taxon>
        <taxon>Oleaceae</taxon>
        <taxon>Forsythieae</taxon>
        <taxon>Forsythia</taxon>
    </lineage>
</organism>
<evidence type="ECO:0000256" key="9">
    <source>
        <dbReference type="ARBA" id="ARBA00040965"/>
    </source>
</evidence>
<evidence type="ECO:0000313" key="15">
    <source>
        <dbReference type="Proteomes" id="UP001604277"/>
    </source>
</evidence>
<evidence type="ECO:0000256" key="12">
    <source>
        <dbReference type="ARBA" id="ARBA00043086"/>
    </source>
</evidence>
<evidence type="ECO:0000256" key="11">
    <source>
        <dbReference type="ARBA" id="ARBA00042436"/>
    </source>
</evidence>
<keyword evidence="15" id="KW-1185">Reference proteome</keyword>
<dbReference type="PROSITE" id="PS51147">
    <property type="entry name" value="PFTA"/>
    <property type="match status" value="2"/>
</dbReference>
<comment type="caution">
    <text evidence="14">The sequence shown here is derived from an EMBL/GenBank/DDBJ whole genome shotgun (WGS) entry which is preliminary data.</text>
</comment>
<dbReference type="PANTHER" id="PTHR11129:SF1">
    <property type="entry name" value="PROTEIN FARNESYLTRANSFERASE_GERANYLGERANYLTRANSFERASE TYPE-1 SUBUNIT ALPHA"/>
    <property type="match status" value="1"/>
</dbReference>
<dbReference type="EMBL" id="JBFOLJ010000001">
    <property type="protein sequence ID" value="KAL2557755.1"/>
    <property type="molecule type" value="Genomic_DNA"/>
</dbReference>
<evidence type="ECO:0000256" key="2">
    <source>
        <dbReference type="ARBA" id="ARBA00006734"/>
    </source>
</evidence>
<keyword evidence="8" id="KW-0460">Magnesium</keyword>
<accession>A0ABD1X7W2</accession>
<dbReference type="EC" id="2.5.1.58" evidence="4"/>
<dbReference type="SUPFAM" id="SSF48439">
    <property type="entry name" value="Protein prenylyltransferase"/>
    <property type="match status" value="1"/>
</dbReference>
<comment type="cofactor">
    <cofactor evidence="1">
        <name>Mg(2+)</name>
        <dbReference type="ChEBI" id="CHEBI:18420"/>
    </cofactor>
</comment>
<proteinExistence type="inferred from homology"/>
<dbReference type="Pfam" id="PF01239">
    <property type="entry name" value="PPTA"/>
    <property type="match status" value="2"/>
</dbReference>
<comment type="similarity">
    <text evidence="2">Belongs to the protein prenyltransferase subunit alpha family.</text>
</comment>
<evidence type="ECO:0000313" key="14">
    <source>
        <dbReference type="EMBL" id="KAL2557755.1"/>
    </source>
</evidence>
<evidence type="ECO:0000256" key="7">
    <source>
        <dbReference type="ARBA" id="ARBA00022737"/>
    </source>
</evidence>
<dbReference type="Gene3D" id="1.25.40.120">
    <property type="entry name" value="Protein prenylyltransferase"/>
    <property type="match status" value="1"/>
</dbReference>
<gene>
    <name evidence="14" type="ORF">Fot_02494</name>
</gene>
<dbReference type="EC" id="2.5.1.59" evidence="3"/>
<protein>
    <recommendedName>
        <fullName evidence="9">Protein farnesyltransferase/geranylgeranyltransferase type-1 subunit alpha</fullName>
        <ecNumber evidence="4">2.5.1.58</ecNumber>
        <ecNumber evidence="3">2.5.1.59</ecNumber>
    </recommendedName>
    <alternativeName>
        <fullName evidence="12">CAAX farnesyltransferase subunit alpha</fullName>
    </alternativeName>
    <alternativeName>
        <fullName evidence="11">FTase-alpha</fullName>
    </alternativeName>
    <alternativeName>
        <fullName evidence="10">Ras proteins prenyltransferase subunit alpha</fullName>
    </alternativeName>
    <alternativeName>
        <fullName evidence="13">Type I protein geranyl-geranyltransferase subunit alpha</fullName>
    </alternativeName>
</protein>
<evidence type="ECO:0000256" key="10">
    <source>
        <dbReference type="ARBA" id="ARBA00041392"/>
    </source>
</evidence>
<dbReference type="GO" id="GO:0004660">
    <property type="term" value="F:protein farnesyltransferase activity"/>
    <property type="evidence" value="ECO:0007669"/>
    <property type="project" value="UniProtKB-EC"/>
</dbReference>
<evidence type="ECO:0000256" key="3">
    <source>
        <dbReference type="ARBA" id="ARBA00012700"/>
    </source>
</evidence>
<dbReference type="AlphaFoldDB" id="A0ABD1X7W2"/>
<dbReference type="Proteomes" id="UP001604277">
    <property type="component" value="Unassembled WGS sequence"/>
</dbReference>
<keyword evidence="6" id="KW-0808">Transferase</keyword>
<keyword evidence="7" id="KW-0677">Repeat</keyword>
<name>A0ABD1X7W2_9LAMI</name>
<sequence length="135" mass="15633">MVVQPGKARSYGQIDLYNRKKKHHRRWVAEKLGTNATSNELQFTQEIFSEDAKNYHAWSHRQWVLQALGGWEDELAYCDKLLQEDIFNNSAWNQSGYFSNFKSENLTSPIPGDDLLPLVVWDDQAWDLSISKGIS</sequence>
<evidence type="ECO:0000256" key="8">
    <source>
        <dbReference type="ARBA" id="ARBA00022842"/>
    </source>
</evidence>
<keyword evidence="5" id="KW-0637">Prenyltransferase</keyword>
<dbReference type="InterPro" id="IPR002088">
    <property type="entry name" value="Prenyl_trans_a"/>
</dbReference>
<evidence type="ECO:0000256" key="5">
    <source>
        <dbReference type="ARBA" id="ARBA00022602"/>
    </source>
</evidence>